<dbReference type="Proteomes" id="UP000308365">
    <property type="component" value="Unassembled WGS sequence"/>
</dbReference>
<feature type="non-terminal residue" evidence="2">
    <location>
        <position position="1"/>
    </location>
</feature>
<dbReference type="EMBL" id="RWIC01018478">
    <property type="protein sequence ID" value="TKC33203.1"/>
    <property type="molecule type" value="Genomic_DNA"/>
</dbReference>
<gene>
    <name evidence="2" type="ORF">EI555_005550</name>
</gene>
<comment type="caution">
    <text evidence="2">The sequence shown here is derived from an EMBL/GenBank/DDBJ whole genome shotgun (WGS) entry which is preliminary data.</text>
</comment>
<accession>A0A4U1EB98</accession>
<feature type="compositionally biased region" description="Low complexity" evidence="1">
    <location>
        <begin position="124"/>
        <end position="134"/>
    </location>
</feature>
<feature type="region of interest" description="Disordered" evidence="1">
    <location>
        <begin position="110"/>
        <end position="177"/>
    </location>
</feature>
<protein>
    <submittedName>
        <fullName evidence="2">Uncharacterized protein</fullName>
    </submittedName>
</protein>
<evidence type="ECO:0000313" key="2">
    <source>
        <dbReference type="EMBL" id="TKC33203.1"/>
    </source>
</evidence>
<feature type="non-terminal residue" evidence="2">
    <location>
        <position position="177"/>
    </location>
</feature>
<feature type="region of interest" description="Disordered" evidence="1">
    <location>
        <begin position="39"/>
        <end position="65"/>
    </location>
</feature>
<name>A0A4U1EB98_MONMO</name>
<evidence type="ECO:0000256" key="1">
    <source>
        <dbReference type="SAM" id="MobiDB-lite"/>
    </source>
</evidence>
<proteinExistence type="predicted"/>
<dbReference type="AlphaFoldDB" id="A0A4U1EB98"/>
<reference evidence="3" key="1">
    <citation type="journal article" date="2019" name="IScience">
        <title>Narwhal Genome Reveals Long-Term Low Genetic Diversity despite Current Large Abundance Size.</title>
        <authorList>
            <person name="Westbury M.V."/>
            <person name="Petersen B."/>
            <person name="Garde E."/>
            <person name="Heide-Jorgensen M.P."/>
            <person name="Lorenzen E.D."/>
        </authorList>
    </citation>
    <scope>NUCLEOTIDE SEQUENCE [LARGE SCALE GENOMIC DNA]</scope>
</reference>
<organism evidence="2 3">
    <name type="scientific">Monodon monoceros</name>
    <name type="common">Narwhal</name>
    <name type="synonym">Ceratodon monodon</name>
    <dbReference type="NCBI Taxonomy" id="40151"/>
    <lineage>
        <taxon>Eukaryota</taxon>
        <taxon>Metazoa</taxon>
        <taxon>Chordata</taxon>
        <taxon>Craniata</taxon>
        <taxon>Vertebrata</taxon>
        <taxon>Euteleostomi</taxon>
        <taxon>Mammalia</taxon>
        <taxon>Eutheria</taxon>
        <taxon>Laurasiatheria</taxon>
        <taxon>Artiodactyla</taxon>
        <taxon>Whippomorpha</taxon>
        <taxon>Cetacea</taxon>
        <taxon>Odontoceti</taxon>
        <taxon>Monodontidae</taxon>
        <taxon>Monodon</taxon>
    </lineage>
</organism>
<evidence type="ECO:0000313" key="3">
    <source>
        <dbReference type="Proteomes" id="UP000308365"/>
    </source>
</evidence>
<sequence>ITSCEVYSLKSDRVLYTLTNNCLTQLRLEEALDTAQRQRVLRSSAQSTQQRQSALSPAGPPTGTRARWAEALSPAARTAREEVGRGVAAQLHRVITAQAWPRGRWLRTRCPHLPGGPGSPPGPSGAHCPAASAPQRAQDPRCSQTTQGLGPQLGHPLPATLPRRLSWRITGPWRQPP</sequence>
<feature type="compositionally biased region" description="Low complexity" evidence="1">
    <location>
        <begin position="41"/>
        <end position="56"/>
    </location>
</feature>